<dbReference type="InterPro" id="IPR018950">
    <property type="entry name" value="DiS-bond_isomerase_DsbC/G_N"/>
</dbReference>
<feature type="domain" description="Disulphide bond isomerase DsbC/G N-terminal" evidence="8">
    <location>
        <begin position="32"/>
        <end position="100"/>
    </location>
</feature>
<dbReference type="InterPro" id="IPR033954">
    <property type="entry name" value="DiS-bond_Isoase_DsbC/G"/>
</dbReference>
<sequence length="259" mass="28028">MRFFSIYLASLLLLVSVGGHAKEAVAEASVTDKASVSIRNSLKSIDPAIPIESVTETPMKGVFEVVLSGNNVLYASADGQYLFQGDLLKLENGEINNLTNGVRAKANKAELGRLSKKNMIVFSPTGEVQGVIYVFTDVDCGYCRKLHTEVGELNSLGIELRYVAFPRGGQRSPAYKKMVSAWCSDDPRQAMNILKSGGSIPDKSCINPVDEQYELGVKMGIRGTPAIYLEDGTSIPGYRPAKDIASMMGLLPEQAVTKK</sequence>
<dbReference type="Gene3D" id="3.40.30.10">
    <property type="entry name" value="Glutaredoxin"/>
    <property type="match status" value="1"/>
</dbReference>
<evidence type="ECO:0000256" key="7">
    <source>
        <dbReference type="RuleBase" id="RU364038"/>
    </source>
</evidence>
<feature type="signal peptide" evidence="7">
    <location>
        <begin position="1"/>
        <end position="21"/>
    </location>
</feature>
<proteinExistence type="inferred from homology"/>
<dbReference type="SUPFAM" id="SSF52833">
    <property type="entry name" value="Thioredoxin-like"/>
    <property type="match status" value="1"/>
</dbReference>
<evidence type="ECO:0000259" key="9">
    <source>
        <dbReference type="Pfam" id="PF13098"/>
    </source>
</evidence>
<dbReference type="GO" id="GO:0016853">
    <property type="term" value="F:isomerase activity"/>
    <property type="evidence" value="ECO:0007669"/>
    <property type="project" value="UniProtKB-KW"/>
</dbReference>
<dbReference type="PANTHER" id="PTHR35272">
    <property type="entry name" value="THIOL:DISULFIDE INTERCHANGE PROTEIN DSBC-RELATED"/>
    <property type="match status" value="1"/>
</dbReference>
<evidence type="ECO:0000256" key="3">
    <source>
        <dbReference type="ARBA" id="ARBA00022729"/>
    </source>
</evidence>
<keyword evidence="4 7" id="KW-0574">Periplasm</keyword>
<dbReference type="Pfam" id="PF10411">
    <property type="entry name" value="DsbC_N"/>
    <property type="match status" value="1"/>
</dbReference>
<dbReference type="CDD" id="cd03020">
    <property type="entry name" value="DsbA_DsbC_DsbG"/>
    <property type="match status" value="1"/>
</dbReference>
<dbReference type="Gene3D" id="3.10.450.70">
    <property type="entry name" value="Disulphide bond isomerase, DsbC/G, N-terminal"/>
    <property type="match status" value="1"/>
</dbReference>
<comment type="subcellular location">
    <subcellularLocation>
        <location evidence="1 7">Periplasm</location>
    </subcellularLocation>
</comment>
<keyword evidence="3 7" id="KW-0732">Signal</keyword>
<dbReference type="InterPro" id="IPR009094">
    <property type="entry name" value="DiS-bond_isomerase_DsbC/G_N_sf"/>
</dbReference>
<evidence type="ECO:0000313" key="11">
    <source>
        <dbReference type="Proteomes" id="UP001500604"/>
    </source>
</evidence>
<protein>
    <recommendedName>
        <fullName evidence="7">Thiol:disulfide interchange protein</fullName>
    </recommendedName>
</protein>
<feature type="domain" description="Thioredoxin-like fold" evidence="9">
    <location>
        <begin position="126"/>
        <end position="247"/>
    </location>
</feature>
<keyword evidence="6 7" id="KW-0676">Redox-active center</keyword>
<dbReference type="EMBL" id="BAABFL010000340">
    <property type="protein sequence ID" value="GAA4649938.1"/>
    <property type="molecule type" value="Genomic_DNA"/>
</dbReference>
<evidence type="ECO:0000313" key="10">
    <source>
        <dbReference type="EMBL" id="GAA4649938.1"/>
    </source>
</evidence>
<dbReference type="Proteomes" id="UP001500604">
    <property type="component" value="Unassembled WGS sequence"/>
</dbReference>
<dbReference type="InterPro" id="IPR012336">
    <property type="entry name" value="Thioredoxin-like_fold"/>
</dbReference>
<dbReference type="SUPFAM" id="SSF54423">
    <property type="entry name" value="DsbC/DsbG N-terminal domain-like"/>
    <property type="match status" value="1"/>
</dbReference>
<reference evidence="11" key="1">
    <citation type="journal article" date="2019" name="Int. J. Syst. Evol. Microbiol.">
        <title>The Global Catalogue of Microorganisms (GCM) 10K type strain sequencing project: providing services to taxonomists for standard genome sequencing and annotation.</title>
        <authorList>
            <consortium name="The Broad Institute Genomics Platform"/>
            <consortium name="The Broad Institute Genome Sequencing Center for Infectious Disease"/>
            <person name="Wu L."/>
            <person name="Ma J."/>
        </authorList>
    </citation>
    <scope>NUCLEOTIDE SEQUENCE [LARGE SCALE GENOMIC DNA]</scope>
    <source>
        <strain evidence="11">JCM 17805</strain>
    </source>
</reference>
<evidence type="ECO:0000256" key="5">
    <source>
        <dbReference type="ARBA" id="ARBA00023157"/>
    </source>
</evidence>
<evidence type="ECO:0000256" key="2">
    <source>
        <dbReference type="ARBA" id="ARBA00009813"/>
    </source>
</evidence>
<organism evidence="10 11">
    <name type="scientific">Kistimonas scapharcae</name>
    <dbReference type="NCBI Taxonomy" id="1036133"/>
    <lineage>
        <taxon>Bacteria</taxon>
        <taxon>Pseudomonadati</taxon>
        <taxon>Pseudomonadota</taxon>
        <taxon>Gammaproteobacteria</taxon>
        <taxon>Oceanospirillales</taxon>
        <taxon>Endozoicomonadaceae</taxon>
        <taxon>Kistimonas</taxon>
    </lineage>
</organism>
<comment type="caution">
    <text evidence="10">The sequence shown here is derived from an EMBL/GenBank/DDBJ whole genome shotgun (WGS) entry which is preliminary data.</text>
</comment>
<dbReference type="Pfam" id="PF13098">
    <property type="entry name" value="Thioredoxin_2"/>
    <property type="match status" value="1"/>
</dbReference>
<comment type="function">
    <text evidence="7">Required for disulfide bond formation in some periplasmic proteins. Acts by transferring its disulfide bond to other proteins and is reduced in the process.</text>
</comment>
<accession>A0ABP8V130</accession>
<gene>
    <name evidence="10" type="primary">dsbC</name>
    <name evidence="10" type="ORF">GCM10023116_22200</name>
</gene>
<keyword evidence="11" id="KW-1185">Reference proteome</keyword>
<evidence type="ECO:0000259" key="8">
    <source>
        <dbReference type="Pfam" id="PF10411"/>
    </source>
</evidence>
<dbReference type="RefSeq" id="WP_345195986.1">
    <property type="nucleotide sequence ID" value="NZ_BAABFL010000340.1"/>
</dbReference>
<keyword evidence="10" id="KW-0413">Isomerase</keyword>
<feature type="chain" id="PRO_5044955766" description="Thiol:disulfide interchange protein" evidence="7">
    <location>
        <begin position="22"/>
        <end position="259"/>
    </location>
</feature>
<comment type="similarity">
    <text evidence="2 7">Belongs to the thioredoxin family. DsbC subfamily.</text>
</comment>
<evidence type="ECO:0000256" key="6">
    <source>
        <dbReference type="ARBA" id="ARBA00023284"/>
    </source>
</evidence>
<dbReference type="PANTHER" id="PTHR35272:SF3">
    <property type="entry name" value="THIOL:DISULFIDE INTERCHANGE PROTEIN DSBC"/>
    <property type="match status" value="1"/>
</dbReference>
<dbReference type="InterPro" id="IPR036249">
    <property type="entry name" value="Thioredoxin-like_sf"/>
</dbReference>
<evidence type="ECO:0000256" key="1">
    <source>
        <dbReference type="ARBA" id="ARBA00004418"/>
    </source>
</evidence>
<keyword evidence="5" id="KW-1015">Disulfide bond</keyword>
<evidence type="ECO:0000256" key="4">
    <source>
        <dbReference type="ARBA" id="ARBA00022764"/>
    </source>
</evidence>
<name>A0ABP8V130_9GAMM</name>
<dbReference type="InterPro" id="IPR051470">
    <property type="entry name" value="Thiol:disulfide_interchange"/>
</dbReference>